<feature type="non-terminal residue" evidence="1">
    <location>
        <position position="220"/>
    </location>
</feature>
<reference evidence="1" key="1">
    <citation type="submission" date="2021-06" db="EMBL/GenBank/DDBJ databases">
        <authorList>
            <person name="Kallberg Y."/>
            <person name="Tangrot J."/>
            <person name="Rosling A."/>
        </authorList>
    </citation>
    <scope>NUCLEOTIDE SEQUENCE</scope>
    <source>
        <strain evidence="1">MA461A</strain>
    </source>
</reference>
<name>A0ACA9SJP4_9GLOM</name>
<proteinExistence type="predicted"/>
<evidence type="ECO:0000313" key="2">
    <source>
        <dbReference type="Proteomes" id="UP000789920"/>
    </source>
</evidence>
<keyword evidence="2" id="KW-1185">Reference proteome</keyword>
<evidence type="ECO:0000313" key="1">
    <source>
        <dbReference type="EMBL" id="CAG8840893.1"/>
    </source>
</evidence>
<feature type="non-terminal residue" evidence="1">
    <location>
        <position position="1"/>
    </location>
</feature>
<comment type="caution">
    <text evidence="1">The sequence shown here is derived from an EMBL/GenBank/DDBJ whole genome shotgun (WGS) entry which is preliminary data.</text>
</comment>
<protein>
    <submittedName>
        <fullName evidence="1">36230_t:CDS:1</fullName>
    </submittedName>
</protein>
<sequence length="220" mass="25642">IGVQGQFVHLSPPSSVCITGRTYHRILPANVPNHSIHWYLYDEQERYLTALNRGVPDTWVSAVQSMLTRINPYVHSLQMLQDNSYTTLLELRENTSTGEIAAIIHANNTVNLSPRSIIIWRQSDTAPKFINILSSQYEPLQYPLLFPHGTPGWHANNSYNLSQIDWYCCHLLHEQRFLVFGRLTSEYLVDMYSRVEEERLTYILNEKNKLKKKRKTQRPT</sequence>
<accession>A0ACA9SJP4</accession>
<gene>
    <name evidence="1" type="ORF">RPERSI_LOCUS31622</name>
</gene>
<dbReference type="EMBL" id="CAJVQC010128166">
    <property type="protein sequence ID" value="CAG8840893.1"/>
    <property type="molecule type" value="Genomic_DNA"/>
</dbReference>
<dbReference type="Proteomes" id="UP000789920">
    <property type="component" value="Unassembled WGS sequence"/>
</dbReference>
<organism evidence="1 2">
    <name type="scientific">Racocetra persica</name>
    <dbReference type="NCBI Taxonomy" id="160502"/>
    <lineage>
        <taxon>Eukaryota</taxon>
        <taxon>Fungi</taxon>
        <taxon>Fungi incertae sedis</taxon>
        <taxon>Mucoromycota</taxon>
        <taxon>Glomeromycotina</taxon>
        <taxon>Glomeromycetes</taxon>
        <taxon>Diversisporales</taxon>
        <taxon>Gigasporaceae</taxon>
        <taxon>Racocetra</taxon>
    </lineage>
</organism>